<gene>
    <name evidence="2" type="ORF">FYC62_07010</name>
</gene>
<sequence length="99" mass="11896">MINEIVWSPESENDLSIILEYLVSKWNIKVATHFLDEIEHQIQLIDSNPKLYPIIHKEQQFRQCVITKHNSLIYGHENKQIIILRIFDTRQNPKKLKFQ</sequence>
<evidence type="ECO:0000256" key="1">
    <source>
        <dbReference type="ARBA" id="ARBA00022649"/>
    </source>
</evidence>
<keyword evidence="3" id="KW-1185">Reference proteome</keyword>
<keyword evidence="1" id="KW-1277">Toxin-antitoxin system</keyword>
<dbReference type="RefSeq" id="WP_149074448.1">
    <property type="nucleotide sequence ID" value="NZ_CP043329.1"/>
</dbReference>
<dbReference type="Pfam" id="PF05016">
    <property type="entry name" value="ParE_toxin"/>
    <property type="match status" value="1"/>
</dbReference>
<dbReference type="EMBL" id="CP043329">
    <property type="protein sequence ID" value="QEK51441.1"/>
    <property type="molecule type" value="Genomic_DNA"/>
</dbReference>
<evidence type="ECO:0000313" key="2">
    <source>
        <dbReference type="EMBL" id="QEK51441.1"/>
    </source>
</evidence>
<evidence type="ECO:0000313" key="3">
    <source>
        <dbReference type="Proteomes" id="UP000323653"/>
    </source>
</evidence>
<organism evidence="2 3">
    <name type="scientific">Pedobacter aquae</name>
    <dbReference type="NCBI Taxonomy" id="2605747"/>
    <lineage>
        <taxon>Bacteria</taxon>
        <taxon>Pseudomonadati</taxon>
        <taxon>Bacteroidota</taxon>
        <taxon>Sphingobacteriia</taxon>
        <taxon>Sphingobacteriales</taxon>
        <taxon>Sphingobacteriaceae</taxon>
        <taxon>Pedobacter</taxon>
    </lineage>
</organism>
<dbReference type="Proteomes" id="UP000323653">
    <property type="component" value="Chromosome"/>
</dbReference>
<dbReference type="KEGG" id="pej:FYC62_07010"/>
<dbReference type="Gene3D" id="3.30.2310.20">
    <property type="entry name" value="RelE-like"/>
    <property type="match status" value="1"/>
</dbReference>
<dbReference type="AlphaFoldDB" id="A0A5C0VIC3"/>
<accession>A0A5C0VIC3</accession>
<reference evidence="2 3" key="1">
    <citation type="submission" date="2019-08" db="EMBL/GenBank/DDBJ databases">
        <title>Pedobacter sp. nov., isolated from Han river, South Korea.</title>
        <authorList>
            <person name="Lee D.-H."/>
            <person name="Kim Y.-S."/>
            <person name="Hwang E.-M."/>
            <person name="Le Tran T.C."/>
            <person name="Cha C.-J."/>
        </authorList>
    </citation>
    <scope>NUCLEOTIDE SEQUENCE [LARGE SCALE GENOMIC DNA]</scope>
    <source>
        <strain evidence="2 3">CJ43</strain>
    </source>
</reference>
<dbReference type="InterPro" id="IPR007712">
    <property type="entry name" value="RelE/ParE_toxin"/>
</dbReference>
<name>A0A5C0VIC3_9SPHI</name>
<protein>
    <submittedName>
        <fullName evidence="2">Type II toxin-antitoxin system RelE/ParE family toxin</fullName>
    </submittedName>
</protein>
<proteinExistence type="predicted"/>
<dbReference type="InterPro" id="IPR035093">
    <property type="entry name" value="RelE/ParE_toxin_dom_sf"/>
</dbReference>